<feature type="transmembrane region" description="Helical" evidence="1">
    <location>
        <begin position="512"/>
        <end position="535"/>
    </location>
</feature>
<feature type="transmembrane region" description="Helical" evidence="1">
    <location>
        <begin position="547"/>
        <end position="566"/>
    </location>
</feature>
<feature type="transmembrane region" description="Helical" evidence="1">
    <location>
        <begin position="138"/>
        <end position="158"/>
    </location>
</feature>
<feature type="transmembrane region" description="Helical" evidence="1">
    <location>
        <begin position="227"/>
        <end position="248"/>
    </location>
</feature>
<evidence type="ECO:0000313" key="3">
    <source>
        <dbReference type="Proteomes" id="UP001596548"/>
    </source>
</evidence>
<feature type="transmembrane region" description="Helical" evidence="1">
    <location>
        <begin position="107"/>
        <end position="126"/>
    </location>
</feature>
<evidence type="ECO:0000256" key="1">
    <source>
        <dbReference type="SAM" id="Phobius"/>
    </source>
</evidence>
<comment type="caution">
    <text evidence="2">The sequence shown here is derived from an EMBL/GenBank/DDBJ whole genome shotgun (WGS) entry which is preliminary data.</text>
</comment>
<feature type="transmembrane region" description="Helical" evidence="1">
    <location>
        <begin position="460"/>
        <end position="478"/>
    </location>
</feature>
<keyword evidence="1" id="KW-0472">Membrane</keyword>
<dbReference type="EMBL" id="JBHTBJ010000005">
    <property type="protein sequence ID" value="MFC7274234.1"/>
    <property type="molecule type" value="Genomic_DNA"/>
</dbReference>
<feature type="transmembrane region" description="Helical" evidence="1">
    <location>
        <begin position="573"/>
        <end position="593"/>
    </location>
</feature>
<accession>A0ABW2HN16</accession>
<feature type="transmembrane region" description="Helical" evidence="1">
    <location>
        <begin position="52"/>
        <end position="71"/>
    </location>
</feature>
<feature type="transmembrane region" description="Helical" evidence="1">
    <location>
        <begin position="340"/>
        <end position="357"/>
    </location>
</feature>
<gene>
    <name evidence="2" type="ORF">ACFQS1_09605</name>
</gene>
<reference evidence="3" key="1">
    <citation type="journal article" date="2019" name="Int. J. Syst. Evol. Microbiol.">
        <title>The Global Catalogue of Microorganisms (GCM) 10K type strain sequencing project: providing services to taxonomists for standard genome sequencing and annotation.</title>
        <authorList>
            <consortium name="The Broad Institute Genomics Platform"/>
            <consortium name="The Broad Institute Genome Sequencing Center for Infectious Disease"/>
            <person name="Wu L."/>
            <person name="Ma J."/>
        </authorList>
    </citation>
    <scope>NUCLEOTIDE SEQUENCE [LARGE SCALE GENOMIC DNA]</scope>
    <source>
        <strain evidence="3">XZYJT-10</strain>
    </source>
</reference>
<keyword evidence="1" id="KW-1133">Transmembrane helix</keyword>
<feature type="transmembrane region" description="Helical" evidence="1">
    <location>
        <begin position="364"/>
        <end position="388"/>
    </location>
</feature>
<proteinExistence type="predicted"/>
<sequence>MIEVLNAPEVRSAPVSPHRNRIPAGLPWLVPAAVLVVALLATGTPAWDVLRYAAYLALAVLLPGTLVHRALRGTRGNLPEDLGFGGATGLLLMLAGWALAAATGLQILLPAWPVLIVVPFVVAPRLRRHWRIAEPRPLPSGWHWALAIAVALVAVWAVPSWRASPLPPADAFWYQDLGYHLALVHELMRSMPFQVPQLAGDILHYHYLSDADMATASMITRIDPATLLLRLWLPAIAALTALVTAALARQLAGKWWAGALGGALAVAGFPLVLGAPSVAAGASALSYLSPSAIYQLPLVALLLSIAVDVLRGRPVGWAWVLVFPLALACAGAKSSSLPPIVAGLVAAALAIVLWHRARLRSTLTLLGLVLAAMLTGLKLFSGGGAGVLTFQPLTYLYLVAPYRQTLGVHDLNDGVVPPGIAHASVGGLLFVAALLVWWALMQAGRLAGLTMIVRRDPSAWMLAGITVAGAGGMWLLWHPSASQGYFYTGVLPFASVLTVWLLAERSRGRRPVFAGLAAGFVWALIAAQIGLWLFAAPAPTMTSWLWALLRPVLLTAPVAALAAVLLRRRRQAIPIALLAAVLGASVGGFAFAAGHGATVSLRDTAVPSPSFIITKDEMAAAKWLDRRAGEDDVIATNVHCRLLPTRAKMCDARAFWVVALTGRRALVESWGYTDQAVAADNVRGLKYVYQPAPYPARFALNERVFAKGDPADVAELRTRYHVRWLFADSRYGKVSPELAGSARVRHTAGPVTIYELG</sequence>
<protein>
    <recommendedName>
        <fullName evidence="4">4-amino-4-deoxy-L-arabinose transferase-like glycosyltransferase</fullName>
    </recommendedName>
</protein>
<organism evidence="2 3">
    <name type="scientific">Paractinoplanes rhizophilus</name>
    <dbReference type="NCBI Taxonomy" id="1416877"/>
    <lineage>
        <taxon>Bacteria</taxon>
        <taxon>Bacillati</taxon>
        <taxon>Actinomycetota</taxon>
        <taxon>Actinomycetes</taxon>
        <taxon>Micromonosporales</taxon>
        <taxon>Micromonosporaceae</taxon>
        <taxon>Paractinoplanes</taxon>
    </lineage>
</organism>
<keyword evidence="3" id="KW-1185">Reference proteome</keyword>
<keyword evidence="1" id="KW-0812">Transmembrane</keyword>
<feature type="transmembrane region" description="Helical" evidence="1">
    <location>
        <begin position="83"/>
        <end position="101"/>
    </location>
</feature>
<feature type="transmembrane region" description="Helical" evidence="1">
    <location>
        <begin position="317"/>
        <end position="334"/>
    </location>
</feature>
<feature type="transmembrane region" description="Helical" evidence="1">
    <location>
        <begin position="26"/>
        <end position="46"/>
    </location>
</feature>
<name>A0ABW2HN16_9ACTN</name>
<feature type="transmembrane region" description="Helical" evidence="1">
    <location>
        <begin position="484"/>
        <end position="503"/>
    </location>
</feature>
<evidence type="ECO:0000313" key="2">
    <source>
        <dbReference type="EMBL" id="MFC7274234.1"/>
    </source>
</evidence>
<feature type="transmembrane region" description="Helical" evidence="1">
    <location>
        <begin position="420"/>
        <end position="440"/>
    </location>
</feature>
<dbReference type="Proteomes" id="UP001596548">
    <property type="component" value="Unassembled WGS sequence"/>
</dbReference>
<evidence type="ECO:0008006" key="4">
    <source>
        <dbReference type="Google" id="ProtNLM"/>
    </source>
</evidence>
<feature type="transmembrane region" description="Helical" evidence="1">
    <location>
        <begin position="292"/>
        <end position="310"/>
    </location>
</feature>
<dbReference type="RefSeq" id="WP_378965930.1">
    <property type="nucleotide sequence ID" value="NZ_JBHTBJ010000005.1"/>
</dbReference>
<feature type="transmembrane region" description="Helical" evidence="1">
    <location>
        <begin position="255"/>
        <end position="280"/>
    </location>
</feature>